<organism evidence="1">
    <name type="scientific">Anguilla anguilla</name>
    <name type="common">European freshwater eel</name>
    <name type="synonym">Muraena anguilla</name>
    <dbReference type="NCBI Taxonomy" id="7936"/>
    <lineage>
        <taxon>Eukaryota</taxon>
        <taxon>Metazoa</taxon>
        <taxon>Chordata</taxon>
        <taxon>Craniata</taxon>
        <taxon>Vertebrata</taxon>
        <taxon>Euteleostomi</taxon>
        <taxon>Actinopterygii</taxon>
        <taxon>Neopterygii</taxon>
        <taxon>Teleostei</taxon>
        <taxon>Anguilliformes</taxon>
        <taxon>Anguillidae</taxon>
        <taxon>Anguilla</taxon>
    </lineage>
</organism>
<accession>A0A0E9S8Z7</accession>
<sequence>MLLSLKFWGWVNSLTPVDSAGVPDAYTGVPHCRPQSR</sequence>
<evidence type="ECO:0000313" key="1">
    <source>
        <dbReference type="EMBL" id="JAH37864.1"/>
    </source>
</evidence>
<proteinExistence type="predicted"/>
<reference evidence="1" key="2">
    <citation type="journal article" date="2015" name="Fish Shellfish Immunol.">
        <title>Early steps in the European eel (Anguilla anguilla)-Vibrio vulnificus interaction in the gills: Role of the RtxA13 toxin.</title>
        <authorList>
            <person name="Callol A."/>
            <person name="Pajuelo D."/>
            <person name="Ebbesson L."/>
            <person name="Teles M."/>
            <person name="MacKenzie S."/>
            <person name="Amaro C."/>
        </authorList>
    </citation>
    <scope>NUCLEOTIDE SEQUENCE</scope>
</reference>
<protein>
    <submittedName>
        <fullName evidence="1">Uncharacterized protein</fullName>
    </submittedName>
</protein>
<dbReference type="EMBL" id="GBXM01070713">
    <property type="protein sequence ID" value="JAH37864.1"/>
    <property type="molecule type" value="Transcribed_RNA"/>
</dbReference>
<name>A0A0E9S8Z7_ANGAN</name>
<dbReference type="AlphaFoldDB" id="A0A0E9S8Z7"/>
<reference evidence="1" key="1">
    <citation type="submission" date="2014-11" db="EMBL/GenBank/DDBJ databases">
        <authorList>
            <person name="Amaro Gonzalez C."/>
        </authorList>
    </citation>
    <scope>NUCLEOTIDE SEQUENCE</scope>
</reference>